<organism evidence="2">
    <name type="scientific">marine sediment metagenome</name>
    <dbReference type="NCBI Taxonomy" id="412755"/>
    <lineage>
        <taxon>unclassified sequences</taxon>
        <taxon>metagenomes</taxon>
        <taxon>ecological metagenomes</taxon>
    </lineage>
</organism>
<dbReference type="InterPro" id="IPR008571">
    <property type="entry name" value="HerA-like"/>
</dbReference>
<reference evidence="2" key="1">
    <citation type="journal article" date="2015" name="Nature">
        <title>Complex archaea that bridge the gap between prokaryotes and eukaryotes.</title>
        <authorList>
            <person name="Spang A."/>
            <person name="Saw J.H."/>
            <person name="Jorgensen S.L."/>
            <person name="Zaremba-Niedzwiedzka K."/>
            <person name="Martijn J."/>
            <person name="Lind A.E."/>
            <person name="van Eijk R."/>
            <person name="Schleper C."/>
            <person name="Guy L."/>
            <person name="Ettema T.J."/>
        </authorList>
    </citation>
    <scope>NUCLEOTIDE SEQUENCE</scope>
</reference>
<evidence type="ECO:0000313" key="2">
    <source>
        <dbReference type="EMBL" id="KKK77595.1"/>
    </source>
</evidence>
<dbReference type="InterPro" id="IPR002789">
    <property type="entry name" value="HerA_central"/>
</dbReference>
<dbReference type="Pfam" id="PF01935">
    <property type="entry name" value="DUF87"/>
    <property type="match status" value="1"/>
</dbReference>
<gene>
    <name evidence="2" type="ORF">LCGC14_2852000</name>
</gene>
<dbReference type="EMBL" id="LAZR01054879">
    <property type="protein sequence ID" value="KKK77595.1"/>
    <property type="molecule type" value="Genomic_DNA"/>
</dbReference>
<protein>
    <recommendedName>
        <fullName evidence="1">Helicase HerA central domain-containing protein</fullName>
    </recommendedName>
</protein>
<dbReference type="SUPFAM" id="SSF52540">
    <property type="entry name" value="P-loop containing nucleoside triphosphate hydrolases"/>
    <property type="match status" value="1"/>
</dbReference>
<accession>A0A0F8YUY0</accession>
<dbReference type="PANTHER" id="PTHR42957:SF1">
    <property type="entry name" value="HELICASE MJ1565-RELATED"/>
    <property type="match status" value="1"/>
</dbReference>
<dbReference type="InterPro" id="IPR027417">
    <property type="entry name" value="P-loop_NTPase"/>
</dbReference>
<proteinExistence type="predicted"/>
<name>A0A0F8YUY0_9ZZZZ</name>
<dbReference type="AlphaFoldDB" id="A0A0F8YUY0"/>
<dbReference type="Gene3D" id="3.40.50.300">
    <property type="entry name" value="P-loop containing nucleotide triphosphate hydrolases"/>
    <property type="match status" value="1"/>
</dbReference>
<evidence type="ECO:0000259" key="1">
    <source>
        <dbReference type="Pfam" id="PF01935"/>
    </source>
</evidence>
<feature type="non-terminal residue" evidence="2">
    <location>
        <position position="1"/>
    </location>
</feature>
<dbReference type="PANTHER" id="PTHR42957">
    <property type="entry name" value="HELICASE MJ1565-RELATED"/>
    <property type="match status" value="1"/>
</dbReference>
<sequence>LWKREPRSEQSQEQSILFNIRIFIQFELKNHNIEEKLKLEGVLQFLAMDIENQKGDRARVITPSKISPLDILEGNIFKNSYESLRNFVPEDVNFDFPENLPLPRLPILKNENVRYIDINDDFKKVAISVGKHIKDGVITNHETFIPINKLPQDLAIFGKSGSGKTYFLARFIKELAAKSKDVGILVLNIKKQSQEIFYNDFTKLKYSDEDFHIPYFTKGEKDSLKKRLQETATYVYASLGLKNVFEKIIYRTEVGFLKLKGELPEFFLRLLKGVEIYIKKNPYGPEEQANLLQVFRNRMNVYNEDKIQNVLRMTETLPTWVTDWLNGKNIFLDLSLCSKFIKPLIVNAIFQLVRTVTKDSEAEELKYLIIIDEAHALLEKPITTNSDDADFITKEQM</sequence>
<feature type="non-terminal residue" evidence="2">
    <location>
        <position position="397"/>
    </location>
</feature>
<comment type="caution">
    <text evidence="2">The sequence shown here is derived from an EMBL/GenBank/DDBJ whole genome shotgun (WGS) entry which is preliminary data.</text>
</comment>
<feature type="domain" description="Helicase HerA central" evidence="1">
    <location>
        <begin position="141"/>
        <end position="187"/>
    </location>
</feature>